<name>A0A232EQF4_9HYME</name>
<evidence type="ECO:0000313" key="2">
    <source>
        <dbReference type="Proteomes" id="UP000215335"/>
    </source>
</evidence>
<protein>
    <submittedName>
        <fullName evidence="1">Uncharacterized protein</fullName>
    </submittedName>
</protein>
<dbReference type="AlphaFoldDB" id="A0A232EQF4"/>
<reference evidence="1 2" key="1">
    <citation type="journal article" date="2017" name="Curr. Biol.">
        <title>The Evolution of Venom by Co-option of Single-Copy Genes.</title>
        <authorList>
            <person name="Martinson E.O."/>
            <person name="Mrinalini"/>
            <person name="Kelkar Y.D."/>
            <person name="Chang C.H."/>
            <person name="Werren J.H."/>
        </authorList>
    </citation>
    <scope>NUCLEOTIDE SEQUENCE [LARGE SCALE GENOMIC DNA]</scope>
    <source>
        <strain evidence="1 2">Alberta</strain>
        <tissue evidence="1">Whole body</tissue>
    </source>
</reference>
<dbReference type="Proteomes" id="UP000215335">
    <property type="component" value="Unassembled WGS sequence"/>
</dbReference>
<organism evidence="1 2">
    <name type="scientific">Trichomalopsis sarcophagae</name>
    <dbReference type="NCBI Taxonomy" id="543379"/>
    <lineage>
        <taxon>Eukaryota</taxon>
        <taxon>Metazoa</taxon>
        <taxon>Ecdysozoa</taxon>
        <taxon>Arthropoda</taxon>
        <taxon>Hexapoda</taxon>
        <taxon>Insecta</taxon>
        <taxon>Pterygota</taxon>
        <taxon>Neoptera</taxon>
        <taxon>Endopterygota</taxon>
        <taxon>Hymenoptera</taxon>
        <taxon>Apocrita</taxon>
        <taxon>Proctotrupomorpha</taxon>
        <taxon>Chalcidoidea</taxon>
        <taxon>Pteromalidae</taxon>
        <taxon>Pteromalinae</taxon>
        <taxon>Trichomalopsis</taxon>
    </lineage>
</organism>
<proteinExistence type="predicted"/>
<comment type="caution">
    <text evidence="1">The sequence shown here is derived from an EMBL/GenBank/DDBJ whole genome shotgun (WGS) entry which is preliminary data.</text>
</comment>
<keyword evidence="2" id="KW-1185">Reference proteome</keyword>
<evidence type="ECO:0000313" key="1">
    <source>
        <dbReference type="EMBL" id="OXU20571.1"/>
    </source>
</evidence>
<accession>A0A232EQF4</accession>
<sequence>MEKLIELVVEHGLSLRNMTATLKDNREKSKQLRGAARNTFDPESLSRDQLTEIASLHFQLQIAIGKPKHPRHSYTQYCIELQDQLTEIASLHFQLQIAIGKPKHPRHSYTQYCIELQPEKALGDLNADLSHANPWPSLVQRLNQIWDASVIGATIKSNLGCKPCSHRSSRSRDISKNNFRTLFSHRTPHSRKLQISESAFPTPIYQISKMQPLLPKGDFTTNFTGL</sequence>
<dbReference type="EMBL" id="NNAY01002780">
    <property type="protein sequence ID" value="OXU20571.1"/>
    <property type="molecule type" value="Genomic_DNA"/>
</dbReference>
<gene>
    <name evidence="1" type="ORF">TSAR_007745</name>
</gene>